<comment type="caution">
    <text evidence="3">The sequence shown here is derived from an EMBL/GenBank/DDBJ whole genome shotgun (WGS) entry which is preliminary data.</text>
</comment>
<dbReference type="Pfam" id="PF00089">
    <property type="entry name" value="Trypsin"/>
    <property type="match status" value="1"/>
</dbReference>
<keyword evidence="1" id="KW-0732">Signal</keyword>
<dbReference type="EMBL" id="JAPXFL010000003">
    <property type="protein sequence ID" value="KAK9508451.1"/>
    <property type="molecule type" value="Genomic_DNA"/>
</dbReference>
<dbReference type="Proteomes" id="UP001461498">
    <property type="component" value="Unassembled WGS sequence"/>
</dbReference>
<feature type="domain" description="Peptidase S1" evidence="2">
    <location>
        <begin position="45"/>
        <end position="261"/>
    </location>
</feature>
<dbReference type="Gene3D" id="2.40.10.10">
    <property type="entry name" value="Trypsin-like serine proteases"/>
    <property type="match status" value="2"/>
</dbReference>
<evidence type="ECO:0000313" key="3">
    <source>
        <dbReference type="EMBL" id="KAK9508451.1"/>
    </source>
</evidence>
<feature type="chain" id="PRO_5043979545" description="Peptidase S1 domain-containing protein" evidence="1">
    <location>
        <begin position="23"/>
        <end position="282"/>
    </location>
</feature>
<dbReference type="GO" id="GO:0006508">
    <property type="term" value="P:proteolysis"/>
    <property type="evidence" value="ECO:0007669"/>
    <property type="project" value="InterPro"/>
</dbReference>
<dbReference type="GO" id="GO:0004252">
    <property type="term" value="F:serine-type endopeptidase activity"/>
    <property type="evidence" value="ECO:0007669"/>
    <property type="project" value="InterPro"/>
</dbReference>
<dbReference type="PANTHER" id="PTHR24260">
    <property type="match status" value="1"/>
</dbReference>
<dbReference type="InterPro" id="IPR009003">
    <property type="entry name" value="Peptidase_S1_PA"/>
</dbReference>
<dbReference type="InterPro" id="IPR043504">
    <property type="entry name" value="Peptidase_S1_PA_chymotrypsin"/>
</dbReference>
<dbReference type="SUPFAM" id="SSF50494">
    <property type="entry name" value="Trypsin-like serine proteases"/>
    <property type="match status" value="1"/>
</dbReference>
<protein>
    <recommendedName>
        <fullName evidence="2">Peptidase S1 domain-containing protein</fullName>
    </recommendedName>
</protein>
<accession>A0AAW1DCK8</accession>
<proteinExistence type="predicted"/>
<dbReference type="AlphaFoldDB" id="A0AAW1DCK8"/>
<dbReference type="InterPro" id="IPR001254">
    <property type="entry name" value="Trypsin_dom"/>
</dbReference>
<gene>
    <name evidence="3" type="ORF">O3M35_006005</name>
</gene>
<evidence type="ECO:0000259" key="2">
    <source>
        <dbReference type="PROSITE" id="PS50240"/>
    </source>
</evidence>
<feature type="signal peptide" evidence="1">
    <location>
        <begin position="1"/>
        <end position="22"/>
    </location>
</feature>
<name>A0AAW1DCK8_9HEMI</name>
<keyword evidence="4" id="KW-1185">Reference proteome</keyword>
<dbReference type="InterPro" id="IPR051333">
    <property type="entry name" value="CLIP_Serine_Protease"/>
</dbReference>
<dbReference type="PROSITE" id="PS50240">
    <property type="entry name" value="TRYPSIN_DOM"/>
    <property type="match status" value="1"/>
</dbReference>
<evidence type="ECO:0000256" key="1">
    <source>
        <dbReference type="SAM" id="SignalP"/>
    </source>
</evidence>
<sequence length="282" mass="32587">MLKVLLLLNLIWISLNHDQCLAHHPGIEDEEFYVDFIPVTRDRAQHSCSGFFLQAYLFITSADCVYNNTPIRFHFTYQYKNITNGKKKLIQKYSTANNVTFIVHPNYSINGNNIENNIALIEMKRPIKPVQVLKFYPLDSTDIMRSLNSRKCKTIIANDKENSLKTIDVNFTIGENCLCKFNNNSNNNICVENLCITRKGSPLICDGKAVGIFQFYGYCNSTGNYNNDSKPYAILNCNTEYGISMFTNLFPNMPWITRHTKEPFPGLFQRSASYWYNCNDFY</sequence>
<organism evidence="3 4">
    <name type="scientific">Rhynocoris fuscipes</name>
    <dbReference type="NCBI Taxonomy" id="488301"/>
    <lineage>
        <taxon>Eukaryota</taxon>
        <taxon>Metazoa</taxon>
        <taxon>Ecdysozoa</taxon>
        <taxon>Arthropoda</taxon>
        <taxon>Hexapoda</taxon>
        <taxon>Insecta</taxon>
        <taxon>Pterygota</taxon>
        <taxon>Neoptera</taxon>
        <taxon>Paraneoptera</taxon>
        <taxon>Hemiptera</taxon>
        <taxon>Heteroptera</taxon>
        <taxon>Panheteroptera</taxon>
        <taxon>Cimicomorpha</taxon>
        <taxon>Reduviidae</taxon>
        <taxon>Harpactorinae</taxon>
        <taxon>Harpactorini</taxon>
        <taxon>Rhynocoris</taxon>
    </lineage>
</organism>
<evidence type="ECO:0000313" key="4">
    <source>
        <dbReference type="Proteomes" id="UP001461498"/>
    </source>
</evidence>
<dbReference type="PANTHER" id="PTHR24260:SF136">
    <property type="entry name" value="GH08193P-RELATED"/>
    <property type="match status" value="1"/>
</dbReference>
<reference evidence="3 4" key="1">
    <citation type="submission" date="2022-12" db="EMBL/GenBank/DDBJ databases">
        <title>Chromosome-level genome assembly of true bugs.</title>
        <authorList>
            <person name="Ma L."/>
            <person name="Li H."/>
        </authorList>
    </citation>
    <scope>NUCLEOTIDE SEQUENCE [LARGE SCALE GENOMIC DNA]</scope>
    <source>
        <strain evidence="3">Lab_2022b</strain>
    </source>
</reference>